<dbReference type="InterPro" id="IPR028082">
    <property type="entry name" value="Peripla_BP_I"/>
</dbReference>
<dbReference type="CDD" id="cd01543">
    <property type="entry name" value="PBP1_XylR"/>
    <property type="match status" value="1"/>
</dbReference>
<name>A0A4Q1CBP1_9BACT</name>
<dbReference type="SUPFAM" id="SSF53822">
    <property type="entry name" value="Periplasmic binding protein-like I"/>
    <property type="match status" value="1"/>
</dbReference>
<dbReference type="InterPro" id="IPR018060">
    <property type="entry name" value="HTH_AraC"/>
</dbReference>
<dbReference type="Pfam" id="PF22177">
    <property type="entry name" value="PBP1_XylR"/>
    <property type="match status" value="1"/>
</dbReference>
<feature type="domain" description="HTH araC/xylS-type" evidence="4">
    <location>
        <begin position="280"/>
        <end position="378"/>
    </location>
</feature>
<evidence type="ECO:0000256" key="3">
    <source>
        <dbReference type="ARBA" id="ARBA00023163"/>
    </source>
</evidence>
<dbReference type="AlphaFoldDB" id="A0A4Q1CBP1"/>
<protein>
    <submittedName>
        <fullName evidence="5">DNA-binding transcriptional regulator</fullName>
    </submittedName>
</protein>
<dbReference type="PANTHER" id="PTHR30146">
    <property type="entry name" value="LACI-RELATED TRANSCRIPTIONAL REPRESSOR"/>
    <property type="match status" value="1"/>
</dbReference>
<dbReference type="EMBL" id="SDHX01000001">
    <property type="protein sequence ID" value="RXK56336.1"/>
    <property type="molecule type" value="Genomic_DNA"/>
</dbReference>
<organism evidence="5 6">
    <name type="scientific">Oleiharenicola lentus</name>
    <dbReference type="NCBI Taxonomy" id="2508720"/>
    <lineage>
        <taxon>Bacteria</taxon>
        <taxon>Pseudomonadati</taxon>
        <taxon>Verrucomicrobiota</taxon>
        <taxon>Opitutia</taxon>
        <taxon>Opitutales</taxon>
        <taxon>Opitutaceae</taxon>
        <taxon>Oleiharenicola</taxon>
    </lineage>
</organism>
<comment type="caution">
    <text evidence="5">The sequence shown here is derived from an EMBL/GenBank/DDBJ whole genome shotgun (WGS) entry which is preliminary data.</text>
</comment>
<evidence type="ECO:0000313" key="5">
    <source>
        <dbReference type="EMBL" id="RXK56336.1"/>
    </source>
</evidence>
<dbReference type="SUPFAM" id="SSF46689">
    <property type="entry name" value="Homeodomain-like"/>
    <property type="match status" value="2"/>
</dbReference>
<dbReference type="Pfam" id="PF13377">
    <property type="entry name" value="Peripla_BP_3"/>
    <property type="match status" value="1"/>
</dbReference>
<dbReference type="Gene3D" id="3.40.50.2300">
    <property type="match status" value="2"/>
</dbReference>
<evidence type="ECO:0000256" key="1">
    <source>
        <dbReference type="ARBA" id="ARBA00023015"/>
    </source>
</evidence>
<dbReference type="RefSeq" id="WP_129047704.1">
    <property type="nucleotide sequence ID" value="NZ_SDHX01000001.1"/>
</dbReference>
<dbReference type="Proteomes" id="UP000290218">
    <property type="component" value="Unassembled WGS sequence"/>
</dbReference>
<keyword evidence="3" id="KW-0804">Transcription</keyword>
<reference evidence="5 6" key="1">
    <citation type="submission" date="2019-01" db="EMBL/GenBank/DDBJ databases">
        <title>Lacunisphaera sp. strain TWA-58.</title>
        <authorList>
            <person name="Chen W.-M."/>
        </authorList>
    </citation>
    <scope>NUCLEOTIDE SEQUENCE [LARGE SCALE GENOMIC DNA]</scope>
    <source>
        <strain evidence="5 6">TWA-58</strain>
    </source>
</reference>
<dbReference type="OrthoDB" id="9792510at2"/>
<dbReference type="PANTHER" id="PTHR30146:SF24">
    <property type="entry name" value="XYLOSE OPERON REGULATORY PROTEIN"/>
    <property type="match status" value="1"/>
</dbReference>
<accession>A0A4Q1CBP1</accession>
<dbReference type="SMART" id="SM00342">
    <property type="entry name" value="HTH_ARAC"/>
    <property type="match status" value="1"/>
</dbReference>
<dbReference type="InterPro" id="IPR054031">
    <property type="entry name" value="XylR_PBP1"/>
</dbReference>
<keyword evidence="6" id="KW-1185">Reference proteome</keyword>
<dbReference type="Pfam" id="PF12833">
    <property type="entry name" value="HTH_18"/>
    <property type="match status" value="1"/>
</dbReference>
<keyword evidence="2 5" id="KW-0238">DNA-binding</keyword>
<dbReference type="InterPro" id="IPR009057">
    <property type="entry name" value="Homeodomain-like_sf"/>
</dbReference>
<evidence type="ECO:0000313" key="6">
    <source>
        <dbReference type="Proteomes" id="UP000290218"/>
    </source>
</evidence>
<dbReference type="GO" id="GO:0003700">
    <property type="term" value="F:DNA-binding transcription factor activity"/>
    <property type="evidence" value="ECO:0007669"/>
    <property type="project" value="InterPro"/>
</dbReference>
<proteinExistence type="predicted"/>
<dbReference type="Gene3D" id="1.10.10.60">
    <property type="entry name" value="Homeodomain-like"/>
    <property type="match status" value="1"/>
</dbReference>
<evidence type="ECO:0000256" key="2">
    <source>
        <dbReference type="ARBA" id="ARBA00023125"/>
    </source>
</evidence>
<keyword evidence="1" id="KW-0805">Transcription regulation</keyword>
<dbReference type="GO" id="GO:0000976">
    <property type="term" value="F:transcription cis-regulatory region binding"/>
    <property type="evidence" value="ECO:0007669"/>
    <property type="project" value="TreeGrafter"/>
</dbReference>
<evidence type="ECO:0000259" key="4">
    <source>
        <dbReference type="PROSITE" id="PS01124"/>
    </source>
</evidence>
<dbReference type="InterPro" id="IPR046335">
    <property type="entry name" value="LacI/GalR-like_sensor"/>
</dbReference>
<sequence length="381" mass="42746">MPHRRKVALLIETSNTYARELLHGIRAWLREQKPWNIRLSEQGRGAGLPGWLAGWRGDGIIARVTSRRMASALRDTGLPVVDVAAALPEPVFPRVATDSRAATRLALDHLMERGFRHFAYCGDERFWWSGLREQYFEQQVRATGRTCGLFRLGKPRVTADGEQHELVAWLRELPKPVGILTCYDVCGQQVLEACSEAELAVPEQVAVIGVHNDELLCDLCEPPLTSVIPNARRAGYEAASLLARLMEGERVPVEARLIEPVGVAQRQSTDVVAVNDPKVSAAVRFIRANVDSGIDVSDVLRAVPMSRTLLERRFKSLLGHTPHEHILRTRLARVRAMLVETDLPVALIAERTGFEHTEYLSVAFRRETGLTPSAYRQRHRR</sequence>
<gene>
    <name evidence="5" type="ORF">ESB00_10825</name>
</gene>
<dbReference type="PROSITE" id="PS01124">
    <property type="entry name" value="HTH_ARAC_FAMILY_2"/>
    <property type="match status" value="1"/>
</dbReference>